<feature type="transmembrane region" description="Helical" evidence="18">
    <location>
        <begin position="570"/>
        <end position="588"/>
    </location>
</feature>
<evidence type="ECO:0000256" key="17">
    <source>
        <dbReference type="SAM" id="MobiDB-lite"/>
    </source>
</evidence>
<evidence type="ECO:0000256" key="12">
    <source>
        <dbReference type="ARBA" id="ARBA00023286"/>
    </source>
</evidence>
<evidence type="ECO:0000256" key="10">
    <source>
        <dbReference type="ARBA" id="ARBA00023170"/>
    </source>
</evidence>
<dbReference type="InterPro" id="IPR015683">
    <property type="entry name" value="Ionotropic_Glu_rcpt"/>
</dbReference>
<dbReference type="Gene3D" id="3.40.50.2300">
    <property type="match status" value="3"/>
</dbReference>
<name>A0AAQ3QQC1_9LILI</name>
<dbReference type="FunFam" id="3.40.190.10:FF:000158">
    <property type="entry name" value="Glutamate receptor"/>
    <property type="match status" value="1"/>
</dbReference>
<dbReference type="InterPro" id="IPR028082">
    <property type="entry name" value="Peripla_BP_I"/>
</dbReference>
<evidence type="ECO:0000256" key="15">
    <source>
        <dbReference type="PIRNR" id="PIRNR037090"/>
    </source>
</evidence>
<dbReference type="Proteomes" id="UP001327560">
    <property type="component" value="Chromosome 9"/>
</dbReference>
<evidence type="ECO:0000256" key="3">
    <source>
        <dbReference type="ARBA" id="ARBA00011095"/>
    </source>
</evidence>
<evidence type="ECO:0000256" key="9">
    <source>
        <dbReference type="ARBA" id="ARBA00023136"/>
    </source>
</evidence>
<dbReference type="FunFam" id="3.40.50.2300:FF:000169">
    <property type="entry name" value="Glutamate receptor"/>
    <property type="match status" value="1"/>
</dbReference>
<evidence type="ECO:0000256" key="11">
    <source>
        <dbReference type="ARBA" id="ARBA00023180"/>
    </source>
</evidence>
<dbReference type="Gene3D" id="3.40.190.10">
    <property type="entry name" value="Periplasmic binding protein-like II"/>
    <property type="match status" value="2"/>
</dbReference>
<feature type="disulfide bond" evidence="16">
    <location>
        <begin position="739"/>
        <end position="795"/>
    </location>
</feature>
<keyword evidence="4 15" id="KW-0813">Transport</keyword>
<feature type="signal peptide" evidence="19">
    <location>
        <begin position="1"/>
        <end position="21"/>
    </location>
</feature>
<dbReference type="PIRSF" id="PIRSF037090">
    <property type="entry name" value="Iontro_Glu-like_rcpt_pln"/>
    <property type="match status" value="1"/>
</dbReference>
<dbReference type="SUPFAM" id="SSF53850">
    <property type="entry name" value="Periplasmic binding protein-like II"/>
    <property type="match status" value="1"/>
</dbReference>
<keyword evidence="5 18" id="KW-0812">Transmembrane</keyword>
<evidence type="ECO:0000259" key="20">
    <source>
        <dbReference type="SMART" id="SM00079"/>
    </source>
</evidence>
<keyword evidence="22" id="KW-1185">Reference proteome</keyword>
<evidence type="ECO:0000256" key="5">
    <source>
        <dbReference type="ARBA" id="ARBA00022692"/>
    </source>
</evidence>
<keyword evidence="12 15" id="KW-1071">Ligand-gated ion channel</keyword>
<comment type="function">
    <text evidence="15">Glutamate-gated receptor that probably acts as non-selective cation channel.</text>
</comment>
<keyword evidence="11" id="KW-0325">Glycoprotein</keyword>
<dbReference type="InterPro" id="IPR019594">
    <property type="entry name" value="Glu/Gly-bd"/>
</dbReference>
<keyword evidence="16" id="KW-1015">Disulfide bond</keyword>
<protein>
    <recommendedName>
        <fullName evidence="15">Glutamate receptor</fullName>
    </recommendedName>
</protein>
<dbReference type="InterPro" id="IPR001828">
    <property type="entry name" value="ANF_lig-bd_rcpt"/>
</dbReference>
<dbReference type="Gene3D" id="1.10.287.70">
    <property type="match status" value="1"/>
</dbReference>
<dbReference type="FunFam" id="3.40.190.10:FF:000217">
    <property type="entry name" value="Glutamate receptor"/>
    <property type="match status" value="1"/>
</dbReference>
<evidence type="ECO:0000256" key="7">
    <source>
        <dbReference type="ARBA" id="ARBA00022989"/>
    </source>
</evidence>
<evidence type="ECO:0000256" key="8">
    <source>
        <dbReference type="ARBA" id="ARBA00023065"/>
    </source>
</evidence>
<feature type="domain" description="Ionotropic glutamate receptor C-terminal" evidence="20">
    <location>
        <begin position="442"/>
        <end position="791"/>
    </location>
</feature>
<evidence type="ECO:0000313" key="22">
    <source>
        <dbReference type="Proteomes" id="UP001327560"/>
    </source>
</evidence>
<dbReference type="CDD" id="cd13686">
    <property type="entry name" value="GluR_Plant"/>
    <property type="match status" value="1"/>
</dbReference>
<dbReference type="CDD" id="cd19990">
    <property type="entry name" value="PBP1_GABAb_receptor_plant"/>
    <property type="match status" value="1"/>
</dbReference>
<evidence type="ECO:0000256" key="1">
    <source>
        <dbReference type="ARBA" id="ARBA00004141"/>
    </source>
</evidence>
<comment type="function">
    <text evidence="14">Glutamate-gated receptor that probably acts as a non-selective cation channel. May be involved in light-signal transduction and calcium homeostasis via the regulation of calcium influx into cells.</text>
</comment>
<dbReference type="GO" id="GO:0015276">
    <property type="term" value="F:ligand-gated monoatomic ion channel activity"/>
    <property type="evidence" value="ECO:0007669"/>
    <property type="project" value="InterPro"/>
</dbReference>
<dbReference type="PANTHER" id="PTHR34836">
    <property type="entry name" value="OS06G0188250 PROTEIN"/>
    <property type="match status" value="1"/>
</dbReference>
<comment type="similarity">
    <text evidence="2 15">Belongs to the glutamate-gated ion channel (TC 1.A.10.1) family.</text>
</comment>
<dbReference type="InterPro" id="IPR001320">
    <property type="entry name" value="Iontro_rcpt_C"/>
</dbReference>
<keyword evidence="9 15" id="KW-0472">Membrane</keyword>
<keyword evidence="13 15" id="KW-0407">Ion channel</keyword>
<sequence length="946" mass="105834">MERSTQFTLLICSSFVLAAVAQNGSRNLTALFHVGVILDLSTLVGKMGMTSISMAVEDFYAMHRNYTSRLVLHTKDSRSDVIQAASAAQDLIENYEVEAIVGPQKSSQAIFVAELGDKSHVPIISFSATSPTFSSLTPYFIRTTLNDSSQVSSISSIIKAYGWREVVLIYEDTEYGRGIIPYLIDSLQGVETRVPYRSVIPISATDDQIMIELYKLMTMRTRVFILHMTPIIGSRLFLKAKEAGMMSEGFVWILSTGLTNIIDSLDPSVTDTMQGALGVKLYVPKTRKFNDFATRWKRRFLQDHPSDEPSELSIYALSAYDTIWAVAMAVQKVGMGMLGASMNGPKLLEAILMSKFEGLSGDFYIIDGQVQYSTFQIINVVGKGGRGIGFWTPEHGITRQLNNSITKGYSTSMTDLNTVIWPGDYNSVPKGWEIPVSGKKLRIGVPVTQGVPMLMNVETDPVTHLTIASGYCIDVFESAITKLPYAIPYEYVPFQTTQGKLAGSYNDLVYQVYLQKFDAVVGDVTIRYNRSLYVDFTLPFTESGVSMIVPVTDGKNMNAWIFLQPLTLELWLGSLAFFIFTGFVIWIMEHRINTDFRGPFSHQLGTIFYFSFSTLVFSHREKIESNLSKLVVIVWVFVVLVLTSSYTASLTSMLTVQQLQPTVTNVHELLKNGDYVGYPRNSFVEILLKQLNFEASKMRAYDDSVDEYFMALSRGSKNGGVSAVVHEIPYIKFFLAKHCTGFTMVGPIYKTAGFGFVFPKGSPLVPDVSRAILNLTDGDSIIQIEKKWFGDQKTCLNQGSIIISAPNSLSFCSFWGLFLITGVVSISSLFMFFIMFLYKNWHELRTIDTDKSVWQRFRSWARYYNKKDMKSYTFRIGKPDNNTSPSTSIMNGDSNVKASTGDNSPNMIIHSCDLYTTYSPPVEESSSPELSRTSTEDRLVNVVVSH</sequence>
<evidence type="ECO:0000256" key="19">
    <source>
        <dbReference type="SAM" id="SignalP"/>
    </source>
</evidence>
<dbReference type="InterPro" id="IPR017103">
    <property type="entry name" value="Iontropic_Glu_rcpt_pln"/>
</dbReference>
<comment type="subcellular location">
    <subcellularLocation>
        <location evidence="1">Membrane</location>
        <topology evidence="1">Multi-pass membrane protein</topology>
    </subcellularLocation>
</comment>
<evidence type="ECO:0000313" key="21">
    <source>
        <dbReference type="EMBL" id="WOL19709.1"/>
    </source>
</evidence>
<keyword evidence="7 18" id="KW-1133">Transmembrane helix</keyword>
<evidence type="ECO:0000256" key="13">
    <source>
        <dbReference type="ARBA" id="ARBA00023303"/>
    </source>
</evidence>
<accession>A0AAQ3QQC1</accession>
<evidence type="ECO:0000256" key="4">
    <source>
        <dbReference type="ARBA" id="ARBA00022448"/>
    </source>
</evidence>
<comment type="subunit">
    <text evidence="3">May form heteromers.</text>
</comment>
<evidence type="ECO:0000256" key="14">
    <source>
        <dbReference type="ARBA" id="ARBA00049638"/>
    </source>
</evidence>
<dbReference type="Pfam" id="PF00060">
    <property type="entry name" value="Lig_chan"/>
    <property type="match status" value="1"/>
</dbReference>
<proteinExistence type="inferred from homology"/>
<dbReference type="FunFam" id="3.40.50.2300:FF:000310">
    <property type="entry name" value="Glutamate receptor"/>
    <property type="match status" value="1"/>
</dbReference>
<dbReference type="PANTHER" id="PTHR34836:SF1">
    <property type="entry name" value="OS09G0428600 PROTEIN"/>
    <property type="match status" value="1"/>
</dbReference>
<dbReference type="SMART" id="SM00079">
    <property type="entry name" value="PBPe"/>
    <property type="match status" value="1"/>
</dbReference>
<keyword evidence="10 15" id="KW-0675">Receptor</keyword>
<feature type="transmembrane region" description="Helical" evidence="18">
    <location>
        <begin position="814"/>
        <end position="838"/>
    </location>
</feature>
<dbReference type="SUPFAM" id="SSF53822">
    <property type="entry name" value="Periplasmic binding protein-like I"/>
    <property type="match status" value="1"/>
</dbReference>
<dbReference type="EMBL" id="CP136898">
    <property type="protein sequence ID" value="WOL19709.1"/>
    <property type="molecule type" value="Genomic_DNA"/>
</dbReference>
<feature type="region of interest" description="Disordered" evidence="17">
    <location>
        <begin position="883"/>
        <end position="903"/>
    </location>
</feature>
<feature type="transmembrane region" description="Helical" evidence="18">
    <location>
        <begin position="630"/>
        <end position="648"/>
    </location>
</feature>
<dbReference type="InterPro" id="IPR044440">
    <property type="entry name" value="GABAb_receptor_plant_PBP1"/>
</dbReference>
<dbReference type="Pfam" id="PF10613">
    <property type="entry name" value="Lig_chan-Glu_bd"/>
    <property type="match status" value="1"/>
</dbReference>
<evidence type="ECO:0000256" key="18">
    <source>
        <dbReference type="SAM" id="Phobius"/>
    </source>
</evidence>
<gene>
    <name evidence="21" type="ORF">Cni_G28511</name>
</gene>
<dbReference type="Pfam" id="PF01094">
    <property type="entry name" value="ANF_receptor"/>
    <property type="match status" value="1"/>
</dbReference>
<dbReference type="FunFam" id="3.40.190.10:FF:000103">
    <property type="entry name" value="Glutamate receptor"/>
    <property type="match status" value="1"/>
</dbReference>
<reference evidence="21 22" key="1">
    <citation type="submission" date="2023-10" db="EMBL/GenBank/DDBJ databases">
        <title>Chromosome-scale genome assembly provides insights into flower coloration mechanisms of Canna indica.</title>
        <authorList>
            <person name="Li C."/>
        </authorList>
    </citation>
    <scope>NUCLEOTIDE SEQUENCE [LARGE SCALE GENOMIC DNA]</scope>
    <source>
        <tissue evidence="21">Flower</tissue>
    </source>
</reference>
<dbReference type="GO" id="GO:0016020">
    <property type="term" value="C:membrane"/>
    <property type="evidence" value="ECO:0007669"/>
    <property type="project" value="UniProtKB-SubCell"/>
</dbReference>
<evidence type="ECO:0000256" key="16">
    <source>
        <dbReference type="PIRSR" id="PIRSR037090-50"/>
    </source>
</evidence>
<dbReference type="FunFam" id="1.10.287.70:FF:000163">
    <property type="entry name" value="Glutamate receptor"/>
    <property type="match status" value="1"/>
</dbReference>
<dbReference type="AlphaFoldDB" id="A0AAQ3QQC1"/>
<feature type="chain" id="PRO_5042866237" description="Glutamate receptor" evidence="19">
    <location>
        <begin position="22"/>
        <end position="946"/>
    </location>
</feature>
<keyword evidence="6 19" id="KW-0732">Signal</keyword>
<keyword evidence="8 15" id="KW-0406">Ion transport</keyword>
<organism evidence="21 22">
    <name type="scientific">Canna indica</name>
    <name type="common">Indian-shot</name>
    <dbReference type="NCBI Taxonomy" id="4628"/>
    <lineage>
        <taxon>Eukaryota</taxon>
        <taxon>Viridiplantae</taxon>
        <taxon>Streptophyta</taxon>
        <taxon>Embryophyta</taxon>
        <taxon>Tracheophyta</taxon>
        <taxon>Spermatophyta</taxon>
        <taxon>Magnoliopsida</taxon>
        <taxon>Liliopsida</taxon>
        <taxon>Zingiberales</taxon>
        <taxon>Cannaceae</taxon>
        <taxon>Canna</taxon>
    </lineage>
</organism>
<evidence type="ECO:0000256" key="6">
    <source>
        <dbReference type="ARBA" id="ARBA00022729"/>
    </source>
</evidence>
<evidence type="ECO:0000256" key="2">
    <source>
        <dbReference type="ARBA" id="ARBA00008685"/>
    </source>
</evidence>